<organism evidence="2 3">
    <name type="scientific">Cannabis sativa</name>
    <name type="common">Hemp</name>
    <name type="synonym">Marijuana</name>
    <dbReference type="NCBI Taxonomy" id="3483"/>
    <lineage>
        <taxon>Eukaryota</taxon>
        <taxon>Viridiplantae</taxon>
        <taxon>Streptophyta</taxon>
        <taxon>Embryophyta</taxon>
        <taxon>Tracheophyta</taxon>
        <taxon>Spermatophyta</taxon>
        <taxon>Magnoliopsida</taxon>
        <taxon>eudicotyledons</taxon>
        <taxon>Gunneridae</taxon>
        <taxon>Pentapetalae</taxon>
        <taxon>rosids</taxon>
        <taxon>fabids</taxon>
        <taxon>Rosales</taxon>
        <taxon>Cannabaceae</taxon>
        <taxon>Cannabis</taxon>
    </lineage>
</organism>
<dbReference type="EnsemblPlants" id="evm.model.08.1330">
    <property type="protein sequence ID" value="cds.evm.model.08.1330"/>
    <property type="gene ID" value="evm.TU.08.1330"/>
</dbReference>
<evidence type="ECO:0000313" key="2">
    <source>
        <dbReference type="EnsemblPlants" id="cds.evm.model.08.1330"/>
    </source>
</evidence>
<reference evidence="2" key="2">
    <citation type="submission" date="2021-03" db="UniProtKB">
        <authorList>
            <consortium name="EnsemblPlants"/>
        </authorList>
    </citation>
    <scope>IDENTIFICATION</scope>
</reference>
<protein>
    <submittedName>
        <fullName evidence="2">Uncharacterized protein</fullName>
    </submittedName>
</protein>
<name>A0A803Q8C3_CANSA</name>
<dbReference type="Gramene" id="evm.model.08.1330">
    <property type="protein sequence ID" value="cds.evm.model.08.1330"/>
    <property type="gene ID" value="evm.TU.08.1330"/>
</dbReference>
<sequence length="265" mass="29634">MTLTIHLRLVRIRVIWCIKCSRKVVGQYDPRRLWLIDPGAHSTVSYPKPKVTVIHSLTLNQILSPTTENGSVRKKVPLDNVMEEADSLAPNLQQGHVREEGAANAEKRGQDVEKLNDGINDYQNPEDREEEDNGNGYVKDGYYKYVKVMAEERAIGETEAKTSNPIKDKAKNESLKAFIKRMMEAAAKTKVSDDMKLMALQSGLDVGSLLRGQMQRKRAETLTVFISKAQGIIHFRDAYIQAFRVPRALVPSTTDPLAASSLAPT</sequence>
<feature type="compositionally biased region" description="Basic and acidic residues" evidence="1">
    <location>
        <begin position="96"/>
        <end position="116"/>
    </location>
</feature>
<feature type="region of interest" description="Disordered" evidence="1">
    <location>
        <begin position="92"/>
        <end position="135"/>
    </location>
</feature>
<keyword evidence="3" id="KW-1185">Reference proteome</keyword>
<dbReference type="AlphaFoldDB" id="A0A803Q8C3"/>
<evidence type="ECO:0000313" key="3">
    <source>
        <dbReference type="Proteomes" id="UP000596661"/>
    </source>
</evidence>
<evidence type="ECO:0000256" key="1">
    <source>
        <dbReference type="SAM" id="MobiDB-lite"/>
    </source>
</evidence>
<accession>A0A803Q8C3</accession>
<reference evidence="2" key="1">
    <citation type="submission" date="2018-11" db="EMBL/GenBank/DDBJ databases">
        <authorList>
            <person name="Grassa J C."/>
        </authorList>
    </citation>
    <scope>NUCLEOTIDE SEQUENCE [LARGE SCALE GENOMIC DNA]</scope>
</reference>
<dbReference type="EMBL" id="UZAU01000707">
    <property type="status" value="NOT_ANNOTATED_CDS"/>
    <property type="molecule type" value="Genomic_DNA"/>
</dbReference>
<dbReference type="Proteomes" id="UP000596661">
    <property type="component" value="Chromosome 8"/>
</dbReference>
<proteinExistence type="predicted"/>